<sequence length="333" mass="35014">MVSGEPVPRRVTSADIARECGVSRTTVSYVLNDTPHQKISDATRERVLSSATRLGYTPSAAARTLRAGRSDIVLCLLPDWPIGPEVARTLQYLSTALAGHGLTFLTHPRSAGEFLPAHLWRAIGPAAVLGLDRFTKQENVEMRSAGIGVVSVLMADDGPHQGELAQQGIGRLQAEHLLDAGHRSIGYAWPTDERLLGFAEPRLAGVRAGCATRGAAEPMTLELTGSDDGARVAVRAWRAAGVTAVCAYNDEVAFQLLTAARAENLHVPGDLAVIGVDDIPLARHAAPPLTSVATDQQAVAEYTAEAIARALDGGAAPRPPGPGVITVVVRESA</sequence>
<dbReference type="GO" id="GO:0003700">
    <property type="term" value="F:DNA-binding transcription factor activity"/>
    <property type="evidence" value="ECO:0007669"/>
    <property type="project" value="TreeGrafter"/>
</dbReference>
<reference evidence="5" key="1">
    <citation type="submission" date="2021-01" db="EMBL/GenBank/DDBJ databases">
        <title>KCTC 19127 draft genome.</title>
        <authorList>
            <person name="An D."/>
        </authorList>
    </citation>
    <scope>NUCLEOTIDE SEQUENCE</scope>
    <source>
        <strain evidence="5">KCTC 19127</strain>
    </source>
</reference>
<proteinExistence type="predicted"/>
<keyword evidence="2 5" id="KW-0238">DNA-binding</keyword>
<dbReference type="Gene3D" id="3.40.50.2300">
    <property type="match status" value="2"/>
</dbReference>
<dbReference type="InterPro" id="IPR000843">
    <property type="entry name" value="HTH_LacI"/>
</dbReference>
<comment type="caution">
    <text evidence="5">The sequence shown here is derived from an EMBL/GenBank/DDBJ whole genome shotgun (WGS) entry which is preliminary data.</text>
</comment>
<dbReference type="PANTHER" id="PTHR30146:SF153">
    <property type="entry name" value="LACTOSE OPERON REPRESSOR"/>
    <property type="match status" value="1"/>
</dbReference>
<accession>A0A939C6H9</accession>
<dbReference type="PROSITE" id="PS50932">
    <property type="entry name" value="HTH_LACI_2"/>
    <property type="match status" value="1"/>
</dbReference>
<evidence type="ECO:0000313" key="5">
    <source>
        <dbReference type="EMBL" id="MBM9478094.1"/>
    </source>
</evidence>
<dbReference type="InterPro" id="IPR046335">
    <property type="entry name" value="LacI/GalR-like_sensor"/>
</dbReference>
<dbReference type="AlphaFoldDB" id="A0A939C6H9"/>
<dbReference type="PANTHER" id="PTHR30146">
    <property type="entry name" value="LACI-RELATED TRANSCRIPTIONAL REPRESSOR"/>
    <property type="match status" value="1"/>
</dbReference>
<gene>
    <name evidence="5" type="ORF">JL107_16720</name>
</gene>
<dbReference type="Pfam" id="PF13377">
    <property type="entry name" value="Peripla_BP_3"/>
    <property type="match status" value="1"/>
</dbReference>
<dbReference type="Gene3D" id="1.10.260.40">
    <property type="entry name" value="lambda repressor-like DNA-binding domains"/>
    <property type="match status" value="1"/>
</dbReference>
<feature type="domain" description="HTH lacI-type" evidence="4">
    <location>
        <begin position="11"/>
        <end position="67"/>
    </location>
</feature>
<dbReference type="Pfam" id="PF00356">
    <property type="entry name" value="LacI"/>
    <property type="match status" value="1"/>
</dbReference>
<dbReference type="RefSeq" id="WP_205258216.1">
    <property type="nucleotide sequence ID" value="NZ_BAAAPV010000002.1"/>
</dbReference>
<keyword evidence="6" id="KW-1185">Reference proteome</keyword>
<evidence type="ECO:0000259" key="4">
    <source>
        <dbReference type="PROSITE" id="PS50932"/>
    </source>
</evidence>
<dbReference type="CDD" id="cd06267">
    <property type="entry name" value="PBP1_LacI_sugar_binding-like"/>
    <property type="match status" value="1"/>
</dbReference>
<keyword evidence="3" id="KW-0804">Transcription</keyword>
<organism evidence="5 6">
    <name type="scientific">Nakamurella flavida</name>
    <dbReference type="NCBI Taxonomy" id="363630"/>
    <lineage>
        <taxon>Bacteria</taxon>
        <taxon>Bacillati</taxon>
        <taxon>Actinomycetota</taxon>
        <taxon>Actinomycetes</taxon>
        <taxon>Nakamurellales</taxon>
        <taxon>Nakamurellaceae</taxon>
        <taxon>Nakamurella</taxon>
    </lineage>
</organism>
<dbReference type="Proteomes" id="UP000663801">
    <property type="component" value="Unassembled WGS sequence"/>
</dbReference>
<dbReference type="InterPro" id="IPR010982">
    <property type="entry name" value="Lambda_DNA-bd_dom_sf"/>
</dbReference>
<evidence type="ECO:0000256" key="3">
    <source>
        <dbReference type="ARBA" id="ARBA00023163"/>
    </source>
</evidence>
<evidence type="ECO:0000256" key="2">
    <source>
        <dbReference type="ARBA" id="ARBA00023125"/>
    </source>
</evidence>
<dbReference type="SUPFAM" id="SSF53822">
    <property type="entry name" value="Periplasmic binding protein-like I"/>
    <property type="match status" value="1"/>
</dbReference>
<dbReference type="GO" id="GO:0000976">
    <property type="term" value="F:transcription cis-regulatory region binding"/>
    <property type="evidence" value="ECO:0007669"/>
    <property type="project" value="TreeGrafter"/>
</dbReference>
<dbReference type="SUPFAM" id="SSF47413">
    <property type="entry name" value="lambda repressor-like DNA-binding domains"/>
    <property type="match status" value="1"/>
</dbReference>
<evidence type="ECO:0000313" key="6">
    <source>
        <dbReference type="Proteomes" id="UP000663801"/>
    </source>
</evidence>
<evidence type="ECO:0000256" key="1">
    <source>
        <dbReference type="ARBA" id="ARBA00023015"/>
    </source>
</evidence>
<name>A0A939C6H9_9ACTN</name>
<dbReference type="InterPro" id="IPR028082">
    <property type="entry name" value="Peripla_BP_I"/>
</dbReference>
<dbReference type="EMBL" id="JAERWL010000015">
    <property type="protein sequence ID" value="MBM9478094.1"/>
    <property type="molecule type" value="Genomic_DNA"/>
</dbReference>
<protein>
    <submittedName>
        <fullName evidence="5">LacI family DNA-binding transcriptional regulator</fullName>
    </submittedName>
</protein>
<dbReference type="CDD" id="cd01392">
    <property type="entry name" value="HTH_LacI"/>
    <property type="match status" value="1"/>
</dbReference>
<dbReference type="SMART" id="SM00354">
    <property type="entry name" value="HTH_LACI"/>
    <property type="match status" value="1"/>
</dbReference>
<keyword evidence="1" id="KW-0805">Transcription regulation</keyword>